<evidence type="ECO:0000256" key="1">
    <source>
        <dbReference type="ARBA" id="ARBA00009129"/>
    </source>
</evidence>
<feature type="compositionally biased region" description="Basic and acidic residues" evidence="2">
    <location>
        <begin position="1"/>
        <end position="39"/>
    </location>
</feature>
<sequence length="57" mass="6170">MGMDDKIDNTAEKTAGKVKEGVGRATDDERLEAEGRTDQSKANLKQAGEKVKDAFKS</sequence>
<organism evidence="4 5">
    <name type="scientific">Micromonospora viridifaciens</name>
    <dbReference type="NCBI Taxonomy" id="1881"/>
    <lineage>
        <taxon>Bacteria</taxon>
        <taxon>Bacillati</taxon>
        <taxon>Actinomycetota</taxon>
        <taxon>Actinomycetes</taxon>
        <taxon>Micromonosporales</taxon>
        <taxon>Micromonosporaceae</taxon>
        <taxon>Micromonospora</taxon>
    </lineage>
</organism>
<protein>
    <submittedName>
        <fullName evidence="4">CsbD-like</fullName>
    </submittedName>
</protein>
<dbReference type="EMBL" id="LT607411">
    <property type="protein sequence ID" value="SCF38417.1"/>
    <property type="molecule type" value="Genomic_DNA"/>
</dbReference>
<dbReference type="RefSeq" id="WP_089009539.1">
    <property type="nucleotide sequence ID" value="NZ_LT607411.1"/>
</dbReference>
<dbReference type="Proteomes" id="UP000198242">
    <property type="component" value="Chromosome I"/>
</dbReference>
<dbReference type="SUPFAM" id="SSF69047">
    <property type="entry name" value="Hypothetical protein YjbJ"/>
    <property type="match status" value="1"/>
</dbReference>
<dbReference type="InterPro" id="IPR008462">
    <property type="entry name" value="CsbD"/>
</dbReference>
<evidence type="ECO:0000313" key="4">
    <source>
        <dbReference type="EMBL" id="SCF38417.1"/>
    </source>
</evidence>
<feature type="compositionally biased region" description="Basic and acidic residues" evidence="2">
    <location>
        <begin position="47"/>
        <end position="57"/>
    </location>
</feature>
<feature type="region of interest" description="Disordered" evidence="2">
    <location>
        <begin position="1"/>
        <end position="57"/>
    </location>
</feature>
<dbReference type="OrthoDB" id="2143260at2"/>
<accession>A0A1C4ZZN2</accession>
<evidence type="ECO:0000259" key="3">
    <source>
        <dbReference type="Pfam" id="PF05532"/>
    </source>
</evidence>
<reference evidence="5" key="1">
    <citation type="submission" date="2016-06" db="EMBL/GenBank/DDBJ databases">
        <authorList>
            <person name="Varghese N."/>
            <person name="Submissions Spin"/>
        </authorList>
    </citation>
    <scope>NUCLEOTIDE SEQUENCE [LARGE SCALE GENOMIC DNA]</scope>
    <source>
        <strain evidence="5">DSM 43909</strain>
    </source>
</reference>
<evidence type="ECO:0000256" key="2">
    <source>
        <dbReference type="SAM" id="MobiDB-lite"/>
    </source>
</evidence>
<dbReference type="Pfam" id="PF05532">
    <property type="entry name" value="CsbD"/>
    <property type="match status" value="1"/>
</dbReference>
<proteinExistence type="inferred from homology"/>
<evidence type="ECO:0000313" key="5">
    <source>
        <dbReference type="Proteomes" id="UP000198242"/>
    </source>
</evidence>
<keyword evidence="5" id="KW-1185">Reference proteome</keyword>
<comment type="similarity">
    <text evidence="1">Belongs to the UPF0337 (CsbD) family.</text>
</comment>
<feature type="domain" description="CsbD-like" evidence="3">
    <location>
        <begin position="5"/>
        <end position="57"/>
    </location>
</feature>
<dbReference type="Gene3D" id="1.10.1470.10">
    <property type="entry name" value="YjbJ"/>
    <property type="match status" value="1"/>
</dbReference>
<dbReference type="InterPro" id="IPR036629">
    <property type="entry name" value="YjbJ_sf"/>
</dbReference>
<name>A0A1C4ZZN2_MICVI</name>
<gene>
    <name evidence="4" type="ORF">GA0074695_6387</name>
</gene>
<dbReference type="AlphaFoldDB" id="A0A1C4ZZN2"/>